<name>A0A6J4USK3_9BACT</name>
<dbReference type="EMBL" id="CADCWI010000090">
    <property type="protein sequence ID" value="CAA9558681.1"/>
    <property type="molecule type" value="Genomic_DNA"/>
</dbReference>
<feature type="compositionally biased region" description="Basic and acidic residues" evidence="1">
    <location>
        <begin position="133"/>
        <end position="156"/>
    </location>
</feature>
<feature type="compositionally biased region" description="Basic residues" evidence="1">
    <location>
        <begin position="35"/>
        <end position="44"/>
    </location>
</feature>
<protein>
    <submittedName>
        <fullName evidence="2">Uncharacterized protein</fullName>
    </submittedName>
</protein>
<organism evidence="2">
    <name type="scientific">uncultured Thermomicrobiales bacterium</name>
    <dbReference type="NCBI Taxonomy" id="1645740"/>
    <lineage>
        <taxon>Bacteria</taxon>
        <taxon>Pseudomonadati</taxon>
        <taxon>Thermomicrobiota</taxon>
        <taxon>Thermomicrobia</taxon>
        <taxon>Thermomicrobiales</taxon>
        <taxon>environmental samples</taxon>
    </lineage>
</organism>
<proteinExistence type="predicted"/>
<feature type="non-terminal residue" evidence="2">
    <location>
        <position position="1"/>
    </location>
</feature>
<dbReference type="AlphaFoldDB" id="A0A6J4USK3"/>
<reference evidence="2" key="1">
    <citation type="submission" date="2020-02" db="EMBL/GenBank/DDBJ databases">
        <authorList>
            <person name="Meier V. D."/>
        </authorList>
    </citation>
    <scope>NUCLEOTIDE SEQUENCE</scope>
    <source>
        <strain evidence="2">AVDCRST_MAG43</strain>
    </source>
</reference>
<feature type="compositionally biased region" description="Basic and acidic residues" evidence="1">
    <location>
        <begin position="63"/>
        <end position="76"/>
    </location>
</feature>
<sequence length="250" mass="27475">AYSIDGNPARPADHGGYPNRTGLQPGPDPDAGSRPPRHRDRRRIPVAASRARHADPAGSWLHGVRDLTRHDPRLEPDAGDIDDGGHGRPVDRPPGPGARDPERHRSARAGGGHPPALAWPPWPPARRRKGQRSRRDDLPACRWRHADRGHPRDQRGSSHNRSGTGDGIRSPRWVRADRSRVRDGAAAESPRARGAGAGGVRSSEQGNRADTWHQRSHGEVPCQLGIDEAGRRKPHRGRYDRQPHGRPLVV</sequence>
<evidence type="ECO:0000256" key="1">
    <source>
        <dbReference type="SAM" id="MobiDB-lite"/>
    </source>
</evidence>
<evidence type="ECO:0000313" key="2">
    <source>
        <dbReference type="EMBL" id="CAA9558681.1"/>
    </source>
</evidence>
<accession>A0A6J4USK3</accession>
<feature type="region of interest" description="Disordered" evidence="1">
    <location>
        <begin position="1"/>
        <end position="250"/>
    </location>
</feature>
<feature type="non-terminal residue" evidence="2">
    <location>
        <position position="250"/>
    </location>
</feature>
<feature type="compositionally biased region" description="Basic and acidic residues" evidence="1">
    <location>
        <begin position="174"/>
        <end position="185"/>
    </location>
</feature>
<gene>
    <name evidence="2" type="ORF">AVDCRST_MAG43-1716</name>
</gene>